<organism evidence="1">
    <name type="scientific">Eutreptiella gymnastica</name>
    <dbReference type="NCBI Taxonomy" id="73025"/>
    <lineage>
        <taxon>Eukaryota</taxon>
        <taxon>Discoba</taxon>
        <taxon>Euglenozoa</taxon>
        <taxon>Euglenida</taxon>
        <taxon>Spirocuta</taxon>
        <taxon>Euglenophyceae</taxon>
        <taxon>Eutreptiales</taxon>
        <taxon>Eutreptiaceae</taxon>
        <taxon>Eutreptiella</taxon>
    </lineage>
</organism>
<name>A0A7S4G1B4_9EUGL</name>
<dbReference type="EMBL" id="HBJA01095902">
    <property type="protein sequence ID" value="CAE0822010.1"/>
    <property type="molecule type" value="Transcribed_RNA"/>
</dbReference>
<evidence type="ECO:0000313" key="1">
    <source>
        <dbReference type="EMBL" id="CAE0822010.1"/>
    </source>
</evidence>
<proteinExistence type="predicted"/>
<accession>A0A7S4G1B4</accession>
<protein>
    <submittedName>
        <fullName evidence="1">Uncharacterized protein</fullName>
    </submittedName>
</protein>
<gene>
    <name evidence="1" type="ORF">EGYM00163_LOCUS33207</name>
</gene>
<reference evidence="1" key="1">
    <citation type="submission" date="2021-01" db="EMBL/GenBank/DDBJ databases">
        <authorList>
            <person name="Corre E."/>
            <person name="Pelletier E."/>
            <person name="Niang G."/>
            <person name="Scheremetjew M."/>
            <person name="Finn R."/>
            <person name="Kale V."/>
            <person name="Holt S."/>
            <person name="Cochrane G."/>
            <person name="Meng A."/>
            <person name="Brown T."/>
            <person name="Cohen L."/>
        </authorList>
    </citation>
    <scope>NUCLEOTIDE SEQUENCE</scope>
    <source>
        <strain evidence="1">CCMP1594</strain>
    </source>
</reference>
<dbReference type="AlphaFoldDB" id="A0A7S4G1B4"/>
<sequence>MFFKKIFHPSAEEQNKQNWLLDLRAHFLNPPPPTTTILGLKRAPPRELLVSLPICRSPHVQGWISLIGWSRGRADRNAAHSSAGPWFAMWDVVVHHLFEVAL</sequence>